<comment type="caution">
    <text evidence="2">The sequence shown here is derived from an EMBL/GenBank/DDBJ whole genome shotgun (WGS) entry which is preliminary data.</text>
</comment>
<gene>
    <name evidence="2" type="ORF">EZS27_007630</name>
    <name evidence="3" type="ORF">EZS27_007633</name>
</gene>
<dbReference type="EMBL" id="SNRY01000201">
    <property type="protein sequence ID" value="KAA6344763.1"/>
    <property type="molecule type" value="Genomic_DNA"/>
</dbReference>
<evidence type="ECO:0000313" key="2">
    <source>
        <dbReference type="EMBL" id="KAA6344760.1"/>
    </source>
</evidence>
<dbReference type="EMBL" id="SNRY01000201">
    <property type="protein sequence ID" value="KAA6344760.1"/>
    <property type="molecule type" value="Genomic_DNA"/>
</dbReference>
<reference evidence="2" key="1">
    <citation type="submission" date="2019-03" db="EMBL/GenBank/DDBJ databases">
        <title>Single cell metagenomics reveals metabolic interactions within the superorganism composed of flagellate Streblomastix strix and complex community of Bacteroidetes bacteria on its surface.</title>
        <authorList>
            <person name="Treitli S.C."/>
            <person name="Kolisko M."/>
            <person name="Husnik F."/>
            <person name="Keeling P."/>
            <person name="Hampl V."/>
        </authorList>
    </citation>
    <scope>NUCLEOTIDE SEQUENCE</scope>
    <source>
        <strain evidence="2">STM</strain>
    </source>
</reference>
<dbReference type="AlphaFoldDB" id="A0A5J4SHQ2"/>
<name>A0A5J4SHQ2_9ZZZZ</name>
<accession>A0A5J4SHQ2</accession>
<sequence length="286" mass="33885">MSNVKILVCAHKQDYVKSDDIYMPIQAGKAISNVDLGFQGDDTGDNISEKNPYYCELTVQYWAWKNLKDVDYIGLCHYRRYFDLSSMKVNTISDFDLIFNRYDIILVKLRYFPHSSLFHLTELTTKEDVFILCNIIKNYFPQYEKVMIDYLCNNNKLISFNMFIAPKKYFIEYSEWLFSVLSIVENNIKFSEYSRLKRVLGYMGEVLLPIYCITNKLRIKHCNILSNPNIREKKSLMKNIINRYRFGICFKLISPFKLKDIMIYDATIVGLEKDGIIPIIKEKRER</sequence>
<protein>
    <recommendedName>
        <fullName evidence="1">DUF4422 domain-containing protein</fullName>
    </recommendedName>
</protein>
<evidence type="ECO:0000259" key="1">
    <source>
        <dbReference type="Pfam" id="PF14393"/>
    </source>
</evidence>
<feature type="domain" description="DUF4422" evidence="1">
    <location>
        <begin position="5"/>
        <end position="215"/>
    </location>
</feature>
<proteinExistence type="predicted"/>
<dbReference type="Pfam" id="PF14393">
    <property type="entry name" value="DUF4422"/>
    <property type="match status" value="1"/>
</dbReference>
<evidence type="ECO:0000313" key="3">
    <source>
        <dbReference type="EMBL" id="KAA6344763.1"/>
    </source>
</evidence>
<organism evidence="2">
    <name type="scientific">termite gut metagenome</name>
    <dbReference type="NCBI Taxonomy" id="433724"/>
    <lineage>
        <taxon>unclassified sequences</taxon>
        <taxon>metagenomes</taxon>
        <taxon>organismal metagenomes</taxon>
    </lineage>
</organism>
<dbReference type="InterPro" id="IPR025536">
    <property type="entry name" value="DUF4422"/>
</dbReference>